<feature type="domain" description="Plastocyanin-like" evidence="17">
    <location>
        <begin position="79"/>
        <end position="192"/>
    </location>
</feature>
<evidence type="ECO:0000256" key="10">
    <source>
        <dbReference type="ARBA" id="ARBA00023002"/>
    </source>
</evidence>
<dbReference type="CDD" id="cd13854">
    <property type="entry name" value="CuRO_1_MaLCC_like"/>
    <property type="match status" value="1"/>
</dbReference>
<organism evidence="18 19">
    <name type="scientific">Coleophoma crateriformis</name>
    <dbReference type="NCBI Taxonomy" id="565419"/>
    <lineage>
        <taxon>Eukaryota</taxon>
        <taxon>Fungi</taxon>
        <taxon>Dikarya</taxon>
        <taxon>Ascomycota</taxon>
        <taxon>Pezizomycotina</taxon>
        <taxon>Leotiomycetes</taxon>
        <taxon>Helotiales</taxon>
        <taxon>Dermateaceae</taxon>
        <taxon>Coleophoma</taxon>
    </lineage>
</organism>
<evidence type="ECO:0000259" key="16">
    <source>
        <dbReference type="Pfam" id="PF07731"/>
    </source>
</evidence>
<dbReference type="EC" id="1.10.3.2" evidence="6"/>
<evidence type="ECO:0000256" key="8">
    <source>
        <dbReference type="ARBA" id="ARBA00022723"/>
    </source>
</evidence>
<name>A0A3D8RQ40_9HELO</name>
<dbReference type="OrthoDB" id="2121828at2759"/>
<dbReference type="FunFam" id="2.60.40.420:FF:000038">
    <property type="entry name" value="Extracellular dihydrogeodin oxidase/laccase"/>
    <property type="match status" value="1"/>
</dbReference>
<dbReference type="GO" id="GO:0052716">
    <property type="term" value="F:hydroquinone:oxygen oxidoreductase activity"/>
    <property type="evidence" value="ECO:0007669"/>
    <property type="project" value="UniProtKB-EC"/>
</dbReference>
<keyword evidence="11" id="KW-0186">Copper</keyword>
<dbReference type="AlphaFoldDB" id="A0A3D8RQ40"/>
<dbReference type="PANTHER" id="PTHR11709">
    <property type="entry name" value="MULTI-COPPER OXIDASE"/>
    <property type="match status" value="1"/>
</dbReference>
<keyword evidence="10" id="KW-0560">Oxidoreductase</keyword>
<dbReference type="InterPro" id="IPR045087">
    <property type="entry name" value="Cu-oxidase_fam"/>
</dbReference>
<comment type="cofactor">
    <cofactor evidence="2">
        <name>Cu cation</name>
        <dbReference type="ChEBI" id="CHEBI:23378"/>
    </cofactor>
</comment>
<evidence type="ECO:0000256" key="7">
    <source>
        <dbReference type="ARBA" id="ARBA00022525"/>
    </source>
</evidence>
<sequence>MRGLLSNLNVGSVVAGLLLIVQNTVSSTSIVGHEKVLPRDVCENTATSRSCWGEYDIDTDYYDVIPDTGVTREYWLVAQNITAAPDGYERQILVFNGTVPGPTIEADWGDNVIIHVTNEIADNGTAVHWHGIRQQNSNEYDGVPGVTQCPIAPGESMTYKFRATQYGTTWYHSHFSIQVTDGLAGPIIINGPATADYDEHLGALFLTDWDHETAFDLWKNAERHGGFPLISNGLINGTNTYDCSGSTDAACLGTGKRFEMTFVQGKKYRIGLVGTQADGYMRVALDNHSFTVIANDLVPVVPYVTDSILVGGGQRYDIIVEANQTLNNYWLRAVVQGCNIIFNSNADNILGIVRYEGFADNTSDPTTTIGDIPNTCYDEGLASLVPHLNKTVGSAESEKSLDISWYYNILGGFIYHWTINSQNLEIDWANPTLVLIEEGVSIFPSDYNIYEITPVNEWVYFIIQDVSLLDAYHPIHLHGHDFYVLAEGSGLFIEGVTPINLNNPPRRDTAILHGNGHLVIAFYTDNPGTWLMHCHIIWHASQGFALQFVERESEIAIADYVAVNDTCASWDAYTPTERFVQDDSGI</sequence>
<dbReference type="Proteomes" id="UP000256328">
    <property type="component" value="Unassembled WGS sequence"/>
</dbReference>
<dbReference type="GO" id="GO:0005576">
    <property type="term" value="C:extracellular region"/>
    <property type="evidence" value="ECO:0007669"/>
    <property type="project" value="UniProtKB-SubCell"/>
</dbReference>
<evidence type="ECO:0000256" key="9">
    <source>
        <dbReference type="ARBA" id="ARBA00022737"/>
    </source>
</evidence>
<evidence type="ECO:0000256" key="1">
    <source>
        <dbReference type="ARBA" id="ARBA00000349"/>
    </source>
</evidence>
<keyword evidence="7" id="KW-0964">Secreted</keyword>
<reference evidence="18 19" key="1">
    <citation type="journal article" date="2018" name="IMA Fungus">
        <title>IMA Genome-F 9: Draft genome sequence of Annulohypoxylon stygium, Aspergillus mulundensis, Berkeleyomyces basicola (syn. Thielaviopsis basicola), Ceratocystis smalleyi, two Cercospora beticola strains, Coleophoma cylindrospora, Fusarium fracticaudum, Phialophora cf. hyalina, and Morchella septimelata.</title>
        <authorList>
            <person name="Wingfield B.D."/>
            <person name="Bills G.F."/>
            <person name="Dong Y."/>
            <person name="Huang W."/>
            <person name="Nel W.J."/>
            <person name="Swalarsk-Parry B.S."/>
            <person name="Vaghefi N."/>
            <person name="Wilken P.M."/>
            <person name="An Z."/>
            <person name="de Beer Z.W."/>
            <person name="De Vos L."/>
            <person name="Chen L."/>
            <person name="Duong T.A."/>
            <person name="Gao Y."/>
            <person name="Hammerbacher A."/>
            <person name="Kikkert J.R."/>
            <person name="Li Y."/>
            <person name="Li H."/>
            <person name="Li K."/>
            <person name="Li Q."/>
            <person name="Liu X."/>
            <person name="Ma X."/>
            <person name="Naidoo K."/>
            <person name="Pethybridge S.J."/>
            <person name="Sun J."/>
            <person name="Steenkamp E.T."/>
            <person name="van der Nest M.A."/>
            <person name="van Wyk S."/>
            <person name="Wingfield M.J."/>
            <person name="Xiong C."/>
            <person name="Yue Q."/>
            <person name="Zhang X."/>
        </authorList>
    </citation>
    <scope>NUCLEOTIDE SEQUENCE [LARGE SCALE GENOMIC DNA]</scope>
    <source>
        <strain evidence="18 19">BP5796</strain>
    </source>
</reference>
<gene>
    <name evidence="18" type="ORF">BP5796_06990</name>
</gene>
<keyword evidence="8" id="KW-0479">Metal-binding</keyword>
<dbReference type="Pfam" id="PF07732">
    <property type="entry name" value="Cu-oxidase_3"/>
    <property type="match status" value="1"/>
</dbReference>
<evidence type="ECO:0000259" key="17">
    <source>
        <dbReference type="Pfam" id="PF07732"/>
    </source>
</evidence>
<keyword evidence="14" id="KW-0732">Signal</keyword>
<evidence type="ECO:0000259" key="15">
    <source>
        <dbReference type="Pfam" id="PF00394"/>
    </source>
</evidence>
<evidence type="ECO:0000256" key="12">
    <source>
        <dbReference type="ARBA" id="ARBA00023180"/>
    </source>
</evidence>
<keyword evidence="9" id="KW-0677">Repeat</keyword>
<keyword evidence="19" id="KW-1185">Reference proteome</keyword>
<evidence type="ECO:0000256" key="4">
    <source>
        <dbReference type="ARBA" id="ARBA00004613"/>
    </source>
</evidence>
<dbReference type="InterPro" id="IPR008972">
    <property type="entry name" value="Cupredoxin"/>
</dbReference>
<evidence type="ECO:0000256" key="6">
    <source>
        <dbReference type="ARBA" id="ARBA00012297"/>
    </source>
</evidence>
<dbReference type="InterPro" id="IPR011706">
    <property type="entry name" value="Cu-oxidase_C"/>
</dbReference>
<dbReference type="InterPro" id="IPR011707">
    <property type="entry name" value="Cu-oxidase-like_N"/>
</dbReference>
<feature type="signal peptide" evidence="14">
    <location>
        <begin position="1"/>
        <end position="27"/>
    </location>
</feature>
<feature type="domain" description="Plastocyanin-like" evidence="16">
    <location>
        <begin position="438"/>
        <end position="552"/>
    </location>
</feature>
<evidence type="ECO:0000313" key="18">
    <source>
        <dbReference type="EMBL" id="RDW76169.1"/>
    </source>
</evidence>
<comment type="subcellular location">
    <subcellularLocation>
        <location evidence="4">Secreted</location>
    </subcellularLocation>
</comment>
<dbReference type="GO" id="GO:0046274">
    <property type="term" value="P:lignin catabolic process"/>
    <property type="evidence" value="ECO:0007669"/>
    <property type="project" value="UniProtKB-KW"/>
</dbReference>
<dbReference type="FunFam" id="2.60.40.420:FF:000021">
    <property type="entry name" value="Extracellular dihydrogeodin oxidase/laccase"/>
    <property type="match status" value="1"/>
</dbReference>
<accession>A0A3D8RQ40</accession>
<dbReference type="Gene3D" id="2.60.40.420">
    <property type="entry name" value="Cupredoxins - blue copper proteins"/>
    <property type="match status" value="3"/>
</dbReference>
<comment type="catalytic activity">
    <reaction evidence="1">
        <text>4 hydroquinone + O2 = 4 benzosemiquinone + 2 H2O</text>
        <dbReference type="Rhea" id="RHEA:11276"/>
        <dbReference type="ChEBI" id="CHEBI:15377"/>
        <dbReference type="ChEBI" id="CHEBI:15379"/>
        <dbReference type="ChEBI" id="CHEBI:17594"/>
        <dbReference type="ChEBI" id="CHEBI:17977"/>
        <dbReference type="EC" id="1.10.3.2"/>
    </reaction>
</comment>
<comment type="function">
    <text evidence="3">Lignin degradation and detoxification of lignin-derived products.</text>
</comment>
<evidence type="ECO:0000256" key="2">
    <source>
        <dbReference type="ARBA" id="ARBA00001935"/>
    </source>
</evidence>
<evidence type="ECO:0000256" key="5">
    <source>
        <dbReference type="ARBA" id="ARBA00010609"/>
    </source>
</evidence>
<dbReference type="Pfam" id="PF00394">
    <property type="entry name" value="Cu-oxidase"/>
    <property type="match status" value="1"/>
</dbReference>
<proteinExistence type="inferred from homology"/>
<comment type="similarity">
    <text evidence="5">Belongs to the multicopper oxidase family.</text>
</comment>
<keyword evidence="12" id="KW-0325">Glycoprotein</keyword>
<dbReference type="CDD" id="cd13901">
    <property type="entry name" value="CuRO_3_MaLCC_like"/>
    <property type="match status" value="1"/>
</dbReference>
<evidence type="ECO:0000313" key="19">
    <source>
        <dbReference type="Proteomes" id="UP000256328"/>
    </source>
</evidence>
<evidence type="ECO:0000256" key="13">
    <source>
        <dbReference type="ARBA" id="ARBA00023185"/>
    </source>
</evidence>
<dbReference type="EMBL" id="PDLN01000009">
    <property type="protein sequence ID" value="RDW76169.1"/>
    <property type="molecule type" value="Genomic_DNA"/>
</dbReference>
<evidence type="ECO:0000256" key="11">
    <source>
        <dbReference type="ARBA" id="ARBA00023008"/>
    </source>
</evidence>
<evidence type="ECO:0000256" key="3">
    <source>
        <dbReference type="ARBA" id="ARBA00002075"/>
    </source>
</evidence>
<feature type="domain" description="Plastocyanin-like" evidence="15">
    <location>
        <begin position="204"/>
        <end position="356"/>
    </location>
</feature>
<dbReference type="SUPFAM" id="SSF49503">
    <property type="entry name" value="Cupredoxins"/>
    <property type="match status" value="3"/>
</dbReference>
<dbReference type="Pfam" id="PF07731">
    <property type="entry name" value="Cu-oxidase_2"/>
    <property type="match status" value="1"/>
</dbReference>
<dbReference type="CDD" id="cd13880">
    <property type="entry name" value="CuRO_2_MaLCC_like"/>
    <property type="match status" value="1"/>
</dbReference>
<evidence type="ECO:0000256" key="14">
    <source>
        <dbReference type="SAM" id="SignalP"/>
    </source>
</evidence>
<dbReference type="GO" id="GO:0005507">
    <property type="term" value="F:copper ion binding"/>
    <property type="evidence" value="ECO:0007669"/>
    <property type="project" value="InterPro"/>
</dbReference>
<protein>
    <recommendedName>
        <fullName evidence="6">laccase</fullName>
        <ecNumber evidence="6">1.10.3.2</ecNumber>
    </recommendedName>
</protein>
<keyword evidence="13" id="KW-0439">Lignin degradation</keyword>
<dbReference type="PANTHER" id="PTHR11709:SF71">
    <property type="entry name" value="OXIDOREDUCTASE TPCJ"/>
    <property type="match status" value="1"/>
</dbReference>
<comment type="caution">
    <text evidence="18">The sequence shown here is derived from an EMBL/GenBank/DDBJ whole genome shotgun (WGS) entry which is preliminary data.</text>
</comment>
<feature type="chain" id="PRO_5017789394" description="laccase" evidence="14">
    <location>
        <begin position="28"/>
        <end position="586"/>
    </location>
</feature>
<dbReference type="InterPro" id="IPR001117">
    <property type="entry name" value="Cu-oxidase_2nd"/>
</dbReference>